<dbReference type="EMBL" id="JNBR01000639">
    <property type="protein sequence ID" value="OQR90312.1"/>
    <property type="molecule type" value="Genomic_DNA"/>
</dbReference>
<dbReference type="InterPro" id="IPR002885">
    <property type="entry name" value="PPR_rpt"/>
</dbReference>
<dbReference type="InterPro" id="IPR036063">
    <property type="entry name" value="Smr_dom_sf"/>
</dbReference>
<dbReference type="PROSITE" id="PS50828">
    <property type="entry name" value="SMR"/>
    <property type="match status" value="1"/>
</dbReference>
<keyword evidence="4" id="KW-1185">Reference proteome</keyword>
<dbReference type="Gene3D" id="1.25.40.10">
    <property type="entry name" value="Tetratricopeptide repeat domain"/>
    <property type="match status" value="2"/>
</dbReference>
<dbReference type="InterPro" id="IPR002625">
    <property type="entry name" value="Smr_dom"/>
</dbReference>
<reference evidence="3 4" key="1">
    <citation type="journal article" date="2014" name="Genome Biol. Evol.">
        <title>The secreted proteins of Achlya hypogyna and Thraustotheca clavata identify the ancestral oomycete secretome and reveal gene acquisitions by horizontal gene transfer.</title>
        <authorList>
            <person name="Misner I."/>
            <person name="Blouin N."/>
            <person name="Leonard G."/>
            <person name="Richards T.A."/>
            <person name="Lane C.E."/>
        </authorList>
    </citation>
    <scope>NUCLEOTIDE SEQUENCE [LARGE SCALE GENOMIC DNA]</scope>
    <source>
        <strain evidence="3 4">ATCC 48635</strain>
    </source>
</reference>
<keyword evidence="1" id="KW-0677">Repeat</keyword>
<dbReference type="Pfam" id="PF01535">
    <property type="entry name" value="PPR"/>
    <property type="match status" value="1"/>
</dbReference>
<dbReference type="Proteomes" id="UP000243579">
    <property type="component" value="Unassembled WGS sequence"/>
</dbReference>
<evidence type="ECO:0000259" key="2">
    <source>
        <dbReference type="PROSITE" id="PS50828"/>
    </source>
</evidence>
<organism evidence="3 4">
    <name type="scientific">Achlya hypogyna</name>
    <name type="common">Oomycete</name>
    <name type="synonym">Protoachlya hypogyna</name>
    <dbReference type="NCBI Taxonomy" id="1202772"/>
    <lineage>
        <taxon>Eukaryota</taxon>
        <taxon>Sar</taxon>
        <taxon>Stramenopiles</taxon>
        <taxon>Oomycota</taxon>
        <taxon>Saprolegniomycetes</taxon>
        <taxon>Saprolegniales</taxon>
        <taxon>Achlyaceae</taxon>
        <taxon>Achlya</taxon>
    </lineage>
</organism>
<dbReference type="InterPro" id="IPR011990">
    <property type="entry name" value="TPR-like_helical_dom_sf"/>
</dbReference>
<dbReference type="STRING" id="1202772.A0A1V9YX88"/>
<dbReference type="Pfam" id="PF01713">
    <property type="entry name" value="Smr"/>
    <property type="match status" value="1"/>
</dbReference>
<proteinExistence type="predicted"/>
<name>A0A1V9YX88_ACHHY</name>
<feature type="domain" description="Smr" evidence="2">
    <location>
        <begin position="414"/>
        <end position="499"/>
    </location>
</feature>
<protein>
    <recommendedName>
        <fullName evidence="2">Smr domain-containing protein</fullName>
    </recommendedName>
</protein>
<dbReference type="PANTHER" id="PTHR47447:SF17">
    <property type="entry name" value="OS12G0638900 PROTEIN"/>
    <property type="match status" value="1"/>
</dbReference>
<evidence type="ECO:0000256" key="1">
    <source>
        <dbReference type="ARBA" id="ARBA00022737"/>
    </source>
</evidence>
<gene>
    <name evidence="3" type="ORF">ACHHYP_05626</name>
</gene>
<dbReference type="PANTHER" id="PTHR47447">
    <property type="entry name" value="OS03G0856100 PROTEIN"/>
    <property type="match status" value="1"/>
</dbReference>
<comment type="caution">
    <text evidence="3">The sequence shown here is derived from an EMBL/GenBank/DDBJ whole genome shotgun (WGS) entry which is preliminary data.</text>
</comment>
<dbReference type="OrthoDB" id="185373at2759"/>
<evidence type="ECO:0000313" key="4">
    <source>
        <dbReference type="Proteomes" id="UP000243579"/>
    </source>
</evidence>
<dbReference type="Gene3D" id="3.30.1370.110">
    <property type="match status" value="1"/>
</dbReference>
<dbReference type="AlphaFoldDB" id="A0A1V9YX88"/>
<evidence type="ECO:0000313" key="3">
    <source>
        <dbReference type="EMBL" id="OQR90312.1"/>
    </source>
</evidence>
<sequence length="511" mass="57027">MLAAIARTQFGRRCCSTKVMADGATKIITEKLKLASDGGDWKQAIGTFQHFVDAFPQSVEPYHANLVMRVCALNGRHREAKKVLHKMQQIGLRHLVDDAPPADAIAGLESKGLMCIALIENGRGHEALETLHSQVSNALAAAADKDKIRDTLNGLVYKPIIQTLKNKNDWKLTLTALHHMQEFGLPISLRGYRMLFLALARGRQNDKLVDVSTQVLKLRGDVLDVSTYTVLIKTLSARGEYDAVQRVLDHISATKPAQWLQTSTDTEFYNALIRAKMLEGDMNYCVARLAEMHTLDHLQPDAFAYTTCMLGHLNEEKYFAVVKLYTDMTSRGIKPSVLTLALVLRAVKRVPKKRKLVPEILDTLDNTPLETAEFVHSVIDSLEELGEVLACRTVFSRAMDEGLLGDWQKGLYAMNLHSFSKGSAKTAVECVLHAIADQPASVLKNELQDVKIITGKGRGSREYLKPVLKPEIKAMLLKHFRLISFSPPQNDGCLVIKKDHIQEWIAKRTTD</sequence>
<accession>A0A1V9YX88</accession>